<organism evidence="1 2">
    <name type="scientific">Hyalomma asiaticum</name>
    <name type="common">Tick</name>
    <dbReference type="NCBI Taxonomy" id="266040"/>
    <lineage>
        <taxon>Eukaryota</taxon>
        <taxon>Metazoa</taxon>
        <taxon>Ecdysozoa</taxon>
        <taxon>Arthropoda</taxon>
        <taxon>Chelicerata</taxon>
        <taxon>Arachnida</taxon>
        <taxon>Acari</taxon>
        <taxon>Parasitiformes</taxon>
        <taxon>Ixodida</taxon>
        <taxon>Ixodoidea</taxon>
        <taxon>Ixodidae</taxon>
        <taxon>Hyalomminae</taxon>
        <taxon>Hyalomma</taxon>
    </lineage>
</organism>
<reference evidence="1" key="1">
    <citation type="submission" date="2020-05" db="EMBL/GenBank/DDBJ databases">
        <title>Large-scale comparative analyses of tick genomes elucidate their genetic diversity and vector capacities.</title>
        <authorList>
            <person name="Jia N."/>
            <person name="Wang J."/>
            <person name="Shi W."/>
            <person name="Du L."/>
            <person name="Sun Y."/>
            <person name="Zhan W."/>
            <person name="Jiang J."/>
            <person name="Wang Q."/>
            <person name="Zhang B."/>
            <person name="Ji P."/>
            <person name="Sakyi L.B."/>
            <person name="Cui X."/>
            <person name="Yuan T."/>
            <person name="Jiang B."/>
            <person name="Yang W."/>
            <person name="Lam T.T.-Y."/>
            <person name="Chang Q."/>
            <person name="Ding S."/>
            <person name="Wang X."/>
            <person name="Zhu J."/>
            <person name="Ruan X."/>
            <person name="Zhao L."/>
            <person name="Wei J."/>
            <person name="Que T."/>
            <person name="Du C."/>
            <person name="Cheng J."/>
            <person name="Dai P."/>
            <person name="Han X."/>
            <person name="Huang E."/>
            <person name="Gao Y."/>
            <person name="Liu J."/>
            <person name="Shao H."/>
            <person name="Ye R."/>
            <person name="Li L."/>
            <person name="Wei W."/>
            <person name="Wang X."/>
            <person name="Wang C."/>
            <person name="Yang T."/>
            <person name="Huo Q."/>
            <person name="Li W."/>
            <person name="Guo W."/>
            <person name="Chen H."/>
            <person name="Zhou L."/>
            <person name="Ni X."/>
            <person name="Tian J."/>
            <person name="Zhou Y."/>
            <person name="Sheng Y."/>
            <person name="Liu T."/>
            <person name="Pan Y."/>
            <person name="Xia L."/>
            <person name="Li J."/>
            <person name="Zhao F."/>
            <person name="Cao W."/>
        </authorList>
    </citation>
    <scope>NUCLEOTIDE SEQUENCE</scope>
    <source>
        <strain evidence="1">Hyas-2018</strain>
    </source>
</reference>
<dbReference type="Proteomes" id="UP000821845">
    <property type="component" value="Chromosome 2"/>
</dbReference>
<comment type="caution">
    <text evidence="1">The sequence shown here is derived from an EMBL/GenBank/DDBJ whole genome shotgun (WGS) entry which is preliminary data.</text>
</comment>
<dbReference type="EMBL" id="CM023482">
    <property type="protein sequence ID" value="KAH6940025.1"/>
    <property type="molecule type" value="Genomic_DNA"/>
</dbReference>
<proteinExistence type="predicted"/>
<keyword evidence="2" id="KW-1185">Reference proteome</keyword>
<name>A0ACB7SZE7_HYAAI</name>
<accession>A0ACB7SZE7</accession>
<evidence type="ECO:0000313" key="2">
    <source>
        <dbReference type="Proteomes" id="UP000821845"/>
    </source>
</evidence>
<gene>
    <name evidence="1" type="ORF">HPB50_024036</name>
</gene>
<evidence type="ECO:0000313" key="1">
    <source>
        <dbReference type="EMBL" id="KAH6940025.1"/>
    </source>
</evidence>
<sequence>MWVDFTIGANQRGGVRVLAATPQDEEEQAIPEALSTGRCDESRITLTLTCSRSRSSGDGVGLHLAMQRAPENAAKRVAACWLPVETRRHNRPASGLRPIVALGQSAGSGSAVSSLGGLPGFG</sequence>
<protein>
    <submittedName>
        <fullName evidence="1">Uncharacterized protein</fullName>
    </submittedName>
</protein>